<name>A0A1G7KMG5_9BACT</name>
<dbReference type="SUPFAM" id="SSF50998">
    <property type="entry name" value="Quinoprotein alcohol dehydrogenase-like"/>
    <property type="match status" value="2"/>
</dbReference>
<accession>A0A1G7KMG5</accession>
<feature type="chain" id="PRO_5009241690" evidence="1">
    <location>
        <begin position="24"/>
        <end position="531"/>
    </location>
</feature>
<dbReference type="InterPro" id="IPR015943">
    <property type="entry name" value="WD40/YVTN_repeat-like_dom_sf"/>
</dbReference>
<gene>
    <name evidence="2" type="ORF">SAMN05444167_2243</name>
</gene>
<reference evidence="2 3" key="1">
    <citation type="submission" date="2016-10" db="EMBL/GenBank/DDBJ databases">
        <authorList>
            <person name="de Groot N.N."/>
        </authorList>
    </citation>
    <scope>NUCLEOTIDE SEQUENCE [LARGE SCALE GENOMIC DNA]</scope>
    <source>
        <strain evidence="2 3">GAS232</strain>
    </source>
</reference>
<dbReference type="EMBL" id="LT629690">
    <property type="protein sequence ID" value="SDF38433.1"/>
    <property type="molecule type" value="Genomic_DNA"/>
</dbReference>
<evidence type="ECO:0000313" key="3">
    <source>
        <dbReference type="Proteomes" id="UP000182427"/>
    </source>
</evidence>
<dbReference type="InterPro" id="IPR018391">
    <property type="entry name" value="PQQ_b-propeller_rpt"/>
</dbReference>
<proteinExistence type="predicted"/>
<dbReference type="Proteomes" id="UP000182427">
    <property type="component" value="Chromosome I"/>
</dbReference>
<dbReference type="SMART" id="SM00564">
    <property type="entry name" value="PQQ"/>
    <property type="match status" value="4"/>
</dbReference>
<keyword evidence="1" id="KW-0732">Signal</keyword>
<dbReference type="Gene3D" id="2.130.10.10">
    <property type="entry name" value="YVTN repeat-like/Quinoprotein amine dehydrogenase"/>
    <property type="match status" value="2"/>
</dbReference>
<evidence type="ECO:0000313" key="2">
    <source>
        <dbReference type="EMBL" id="SDF38433.1"/>
    </source>
</evidence>
<dbReference type="InterPro" id="IPR011047">
    <property type="entry name" value="Quinoprotein_ADH-like_sf"/>
</dbReference>
<dbReference type="AlphaFoldDB" id="A0A1G7KMG5"/>
<evidence type="ECO:0000256" key="1">
    <source>
        <dbReference type="SAM" id="SignalP"/>
    </source>
</evidence>
<dbReference type="RefSeq" id="WP_197674881.1">
    <property type="nucleotide sequence ID" value="NZ_LT629690.1"/>
</dbReference>
<protein>
    <submittedName>
        <fullName evidence="2">PQQ-like domain-containing protein</fullName>
    </submittedName>
</protein>
<organism evidence="2 3">
    <name type="scientific">Terriglobus roseus</name>
    <dbReference type="NCBI Taxonomy" id="392734"/>
    <lineage>
        <taxon>Bacteria</taxon>
        <taxon>Pseudomonadati</taxon>
        <taxon>Acidobacteriota</taxon>
        <taxon>Terriglobia</taxon>
        <taxon>Terriglobales</taxon>
        <taxon>Acidobacteriaceae</taxon>
        <taxon>Terriglobus</taxon>
    </lineage>
</organism>
<keyword evidence="3" id="KW-1185">Reference proteome</keyword>
<sequence length="531" mass="57072">MEHRKKFLAVGAMLLATFSAAWSVDYLTEGVDSSRTGWLKDDKSFNLTNVSGMKLVWKVHLDSKPHEMTNLFPPLIADSVDTPAGKKEVAIFAGASDDLFGLDAKNGQTLWHINFKSPNPTGGRPAATLCPGGQTAVPAMLKTGPGTYKVYAISWDGRLHTINPADGTDAEPVEKFMPPNGKPYALNIFKNVIYTSTAQGCGGLINGIYSYNLDTHVTSLFLPSGGGLWGRRGTPVSPEGVVYMGTGDGLWDAENGRLGNGIVAAQIDGKGELKLTDYFSPPNAAFLFKRDLDVNTTPVAFEYKGKKLLIGTSKECRVWLLDRDNFGGDDHRTDLADTGLICNDEPNYAGTGVWGALSVWKDSAGVPWIAVPFNGPVSKRFHAPKEFSRPTNGGVAAFKVEERDGKWALAPQWLSVDIDMADEALIANGVMFVYGSGEDTRQSHIDRAWNETPEPQPPVPAAGPVSAQSTMRIAGGRHAVLLALDATTGKQLWTSGNQITGWSHFSGISAANGKVYLPTYDGNVYAFGVGQ</sequence>
<feature type="signal peptide" evidence="1">
    <location>
        <begin position="1"/>
        <end position="23"/>
    </location>
</feature>